<proteinExistence type="predicted"/>
<gene>
    <name evidence="1" type="ORF">CKAH01_12116</name>
</gene>
<organism evidence="1 2">
    <name type="scientific">Colletotrichum kahawae</name>
    <name type="common">Coffee berry disease fungus</name>
    <dbReference type="NCBI Taxonomy" id="34407"/>
    <lineage>
        <taxon>Eukaryota</taxon>
        <taxon>Fungi</taxon>
        <taxon>Dikarya</taxon>
        <taxon>Ascomycota</taxon>
        <taxon>Pezizomycotina</taxon>
        <taxon>Sordariomycetes</taxon>
        <taxon>Hypocreomycetidae</taxon>
        <taxon>Glomerellales</taxon>
        <taxon>Glomerellaceae</taxon>
        <taxon>Colletotrichum</taxon>
        <taxon>Colletotrichum gloeosporioides species complex</taxon>
    </lineage>
</organism>
<dbReference type="Proteomes" id="UP001281614">
    <property type="component" value="Unassembled WGS sequence"/>
</dbReference>
<reference evidence="1" key="1">
    <citation type="submission" date="2023-02" db="EMBL/GenBank/DDBJ databases">
        <title>Colletotrichum kahawae CIFC_Que2 genome sequencing and assembly.</title>
        <authorList>
            <person name="Baroncelli R."/>
        </authorList>
    </citation>
    <scope>NUCLEOTIDE SEQUENCE</scope>
    <source>
        <strain evidence="1">CIFC_Que2</strain>
    </source>
</reference>
<name>A0AAE0DCY0_COLKA</name>
<accession>A0AAE0DCY0</accession>
<dbReference type="EMBL" id="VYYT01000019">
    <property type="protein sequence ID" value="KAK2777431.1"/>
    <property type="molecule type" value="Genomic_DNA"/>
</dbReference>
<evidence type="ECO:0000313" key="1">
    <source>
        <dbReference type="EMBL" id="KAK2777431.1"/>
    </source>
</evidence>
<protein>
    <submittedName>
        <fullName evidence="1">Uncharacterized protein</fullName>
    </submittedName>
</protein>
<dbReference type="AlphaFoldDB" id="A0AAE0DCY0"/>
<keyword evidence="2" id="KW-1185">Reference proteome</keyword>
<comment type="caution">
    <text evidence="1">The sequence shown here is derived from an EMBL/GenBank/DDBJ whole genome shotgun (WGS) entry which is preliminary data.</text>
</comment>
<sequence>MSKLSTEAVIALIALLIAMPPIIFAYLQWRKPIQPQEAEELPLYTTDRPPTESVDIPNHAAVPDQFNIFITRAEGSWLSNTNLVEGVSRLMSSAS</sequence>
<evidence type="ECO:0000313" key="2">
    <source>
        <dbReference type="Proteomes" id="UP001281614"/>
    </source>
</evidence>